<comment type="caution">
    <text evidence="2">The sequence shown here is derived from an EMBL/GenBank/DDBJ whole genome shotgun (WGS) entry which is preliminary data.</text>
</comment>
<reference evidence="3" key="1">
    <citation type="journal article" date="2023" name="Commun. Biol.">
        <title>Genome analysis of Parmales, the sister group of diatoms, reveals the evolutionary specialization of diatoms from phago-mixotrophs to photoautotrophs.</title>
        <authorList>
            <person name="Ban H."/>
            <person name="Sato S."/>
            <person name="Yoshikawa S."/>
            <person name="Yamada K."/>
            <person name="Nakamura Y."/>
            <person name="Ichinomiya M."/>
            <person name="Sato N."/>
            <person name="Blanc-Mathieu R."/>
            <person name="Endo H."/>
            <person name="Kuwata A."/>
            <person name="Ogata H."/>
        </authorList>
    </citation>
    <scope>NUCLEOTIDE SEQUENCE [LARGE SCALE GENOMIC DNA]</scope>
    <source>
        <strain evidence="3">NIES 3699</strain>
    </source>
</reference>
<organism evidence="2 3">
    <name type="scientific">Triparma verrucosa</name>
    <dbReference type="NCBI Taxonomy" id="1606542"/>
    <lineage>
        <taxon>Eukaryota</taxon>
        <taxon>Sar</taxon>
        <taxon>Stramenopiles</taxon>
        <taxon>Ochrophyta</taxon>
        <taxon>Bolidophyceae</taxon>
        <taxon>Parmales</taxon>
        <taxon>Triparmaceae</taxon>
        <taxon>Triparma</taxon>
    </lineage>
</organism>
<sequence>MRTAVTSRASFPIPSPNTSPPSKDKLTNKNPSKKILFKAANEFIKSTATAQFSPKITSLPASFLSSPPSSPSKNSSHVRLGSISSVPGLCRDEGGSDDTEKEAGDGLLLFRRSPSTPPPQKQQKTTTTKTTTTTTTTTHLTTTTLTTCPPPGVTGPLPPCPPSLPPPLPTPKQAFQLFSSQFDWNSPSSPGFKPFKFFYEEQREVKRSIKGEMEREERGTGFSGLLGTESLGLGSSSFFSANQEKIVPIYEGDENITSPMSPVAHNFLNPSSSNIFGSDPQSQTPINPDRPSTRRNTTGGRKKLSATTSTTSRTPTRGPSSSHTTQNLLNTTPSFASLLPATTKYDAIALVVDVSYKDASEASEDNEILKYANILSPSFAQPEDNQTTSPRISGCRCVVYTDAGDRCDPSLDENIVLPPFESLVNFNRFIVKKRARGDVGITRRCVMCGTQCYIANPETGAKRKNAGKEVADDPSALYAALRKNSRLIANCPASIGNGTREDASDLPLGAVIPNQNKGLCSLCDRAVWLFSDTPNNRIPIKWCKGCKNFRPWALFRDKGRATKCSRCRGRQRGTVKPEKNKINLGQKKDPNRSQFR</sequence>
<feature type="compositionally biased region" description="Low complexity" evidence="1">
    <location>
        <begin position="58"/>
        <end position="75"/>
    </location>
</feature>
<feature type="compositionally biased region" description="Polar residues" evidence="1">
    <location>
        <begin position="268"/>
        <end position="286"/>
    </location>
</feature>
<feature type="region of interest" description="Disordered" evidence="1">
    <location>
        <begin position="58"/>
        <end position="172"/>
    </location>
</feature>
<feature type="compositionally biased region" description="Low complexity" evidence="1">
    <location>
        <begin position="305"/>
        <end position="325"/>
    </location>
</feature>
<keyword evidence="3" id="KW-1185">Reference proteome</keyword>
<feature type="region of interest" description="Disordered" evidence="1">
    <location>
        <begin position="569"/>
        <end position="596"/>
    </location>
</feature>
<feature type="compositionally biased region" description="Low complexity" evidence="1">
    <location>
        <begin position="121"/>
        <end position="147"/>
    </location>
</feature>
<dbReference type="EMBL" id="BRXX01000013">
    <property type="protein sequence ID" value="GMH82242.1"/>
    <property type="molecule type" value="Genomic_DNA"/>
</dbReference>
<protein>
    <submittedName>
        <fullName evidence="2">Uncharacterized protein</fullName>
    </submittedName>
</protein>
<feature type="compositionally biased region" description="Basic and acidic residues" evidence="1">
    <location>
        <begin position="575"/>
        <end position="596"/>
    </location>
</feature>
<evidence type="ECO:0000256" key="1">
    <source>
        <dbReference type="SAM" id="MobiDB-lite"/>
    </source>
</evidence>
<dbReference type="Proteomes" id="UP001165160">
    <property type="component" value="Unassembled WGS sequence"/>
</dbReference>
<evidence type="ECO:0000313" key="3">
    <source>
        <dbReference type="Proteomes" id="UP001165160"/>
    </source>
</evidence>
<dbReference type="AlphaFoldDB" id="A0A9W7B1M1"/>
<proteinExistence type="predicted"/>
<evidence type="ECO:0000313" key="2">
    <source>
        <dbReference type="EMBL" id="GMH82242.1"/>
    </source>
</evidence>
<accession>A0A9W7B1M1</accession>
<gene>
    <name evidence="2" type="ORF">TrVE_jg11820</name>
</gene>
<name>A0A9W7B1M1_9STRA</name>
<feature type="region of interest" description="Disordered" evidence="1">
    <location>
        <begin position="261"/>
        <end position="328"/>
    </location>
</feature>
<feature type="compositionally biased region" description="Pro residues" evidence="1">
    <location>
        <begin position="148"/>
        <end position="170"/>
    </location>
</feature>
<feature type="region of interest" description="Disordered" evidence="1">
    <location>
        <begin position="1"/>
        <end position="32"/>
    </location>
</feature>